<dbReference type="Proteomes" id="UP001592582">
    <property type="component" value="Unassembled WGS sequence"/>
</dbReference>
<dbReference type="Gene3D" id="3.30.540.10">
    <property type="entry name" value="Fructose-1,6-Bisphosphatase, subunit A, domain 1"/>
    <property type="match status" value="1"/>
</dbReference>
<name>A0ABV6V5B0_9ACTN</name>
<accession>A0ABV6V5B0</accession>
<proteinExistence type="predicted"/>
<evidence type="ECO:0000313" key="2">
    <source>
        <dbReference type="Proteomes" id="UP001592582"/>
    </source>
</evidence>
<comment type="caution">
    <text evidence="1">The sequence shown here is derived from an EMBL/GenBank/DDBJ whole genome shotgun (WGS) entry which is preliminary data.</text>
</comment>
<dbReference type="InterPro" id="IPR000760">
    <property type="entry name" value="Inositol_monophosphatase-like"/>
</dbReference>
<gene>
    <name evidence="1" type="ORF">ACEZDG_06410</name>
</gene>
<keyword evidence="2" id="KW-1185">Reference proteome</keyword>
<dbReference type="PANTHER" id="PTHR20854:SF4">
    <property type="entry name" value="INOSITOL-1-MONOPHOSPHATASE-RELATED"/>
    <property type="match status" value="1"/>
</dbReference>
<dbReference type="Pfam" id="PF00459">
    <property type="entry name" value="Inositol_P"/>
    <property type="match status" value="1"/>
</dbReference>
<protein>
    <submittedName>
        <fullName evidence="1">Inositol monophosphatase</fullName>
    </submittedName>
</protein>
<dbReference type="SUPFAM" id="SSF56655">
    <property type="entry name" value="Carbohydrate phosphatase"/>
    <property type="match status" value="1"/>
</dbReference>
<dbReference type="EMBL" id="JBHEZX010000002">
    <property type="protein sequence ID" value="MFC1408910.1"/>
    <property type="molecule type" value="Genomic_DNA"/>
</dbReference>
<sequence>MDTRLAHEHEFSVRTAEAAGDLVRAALTRRIEVREKGGHGDVVTSLDLASERLIIDSITREFPGSLIISEEAGRIAGDATWTWLIDPIDGTNNLVLDLRVISVGITLCHNGVPVVSVVHDPVSGRTSSAVLGQGAWGTSDPTRVPGPARRKPLLAWIQGYGVDNCDVGARALKATLAHNAHRLLELWAPLTCWTMLARGDIDGIVGYRIGEIDLHAGALIATESGLSVNEFTGVPFVSRLRGGNEDQCILAGTPKIVAGLQRALTFAAQLEDDLATLPVLKMFDI</sequence>
<dbReference type="PANTHER" id="PTHR20854">
    <property type="entry name" value="INOSITOL MONOPHOSPHATASE"/>
    <property type="match status" value="1"/>
</dbReference>
<reference evidence="1 2" key="1">
    <citation type="submission" date="2024-09" db="EMBL/GenBank/DDBJ databases">
        <authorList>
            <person name="Lee S.D."/>
        </authorList>
    </citation>
    <scope>NUCLEOTIDE SEQUENCE [LARGE SCALE GENOMIC DNA]</scope>
    <source>
        <strain evidence="1 2">N1-1</strain>
    </source>
</reference>
<evidence type="ECO:0000313" key="1">
    <source>
        <dbReference type="EMBL" id="MFC1408910.1"/>
    </source>
</evidence>
<dbReference type="Gene3D" id="3.40.190.80">
    <property type="match status" value="1"/>
</dbReference>
<organism evidence="1 2">
    <name type="scientific">Streptacidiphilus alkalitolerans</name>
    <dbReference type="NCBI Taxonomy" id="3342712"/>
    <lineage>
        <taxon>Bacteria</taxon>
        <taxon>Bacillati</taxon>
        <taxon>Actinomycetota</taxon>
        <taxon>Actinomycetes</taxon>
        <taxon>Kitasatosporales</taxon>
        <taxon>Streptomycetaceae</taxon>
        <taxon>Streptacidiphilus</taxon>
    </lineage>
</organism>
<dbReference type="PRINTS" id="PR00377">
    <property type="entry name" value="IMPHPHTASES"/>
</dbReference>